<comment type="caution">
    <text evidence="2">The sequence shown here is derived from an EMBL/GenBank/DDBJ whole genome shotgun (WGS) entry which is preliminary data.</text>
</comment>
<proteinExistence type="predicted"/>
<organism evidence="2 3">
    <name type="scientific">Ruficoccus amylovorans</name>
    <dbReference type="NCBI Taxonomy" id="1804625"/>
    <lineage>
        <taxon>Bacteria</taxon>
        <taxon>Pseudomonadati</taxon>
        <taxon>Verrucomicrobiota</taxon>
        <taxon>Opitutia</taxon>
        <taxon>Puniceicoccales</taxon>
        <taxon>Cerasicoccaceae</taxon>
        <taxon>Ruficoccus</taxon>
    </lineage>
</organism>
<dbReference type="InterPro" id="IPR002469">
    <property type="entry name" value="Peptidase_S9B_N"/>
</dbReference>
<dbReference type="PANTHER" id="PTHR36842:SF1">
    <property type="entry name" value="PROTEIN TOLB"/>
    <property type="match status" value="1"/>
</dbReference>
<dbReference type="Pfam" id="PF00930">
    <property type="entry name" value="DPPIV_N"/>
    <property type="match status" value="1"/>
</dbReference>
<keyword evidence="3" id="KW-1185">Reference proteome</keyword>
<gene>
    <name evidence="2" type="ORF">H5P28_00055</name>
</gene>
<name>A0A842H7Y4_9BACT</name>
<dbReference type="Gene3D" id="2.120.10.30">
    <property type="entry name" value="TolB, C-terminal domain"/>
    <property type="match status" value="2"/>
</dbReference>
<dbReference type="GO" id="GO:0006508">
    <property type="term" value="P:proteolysis"/>
    <property type="evidence" value="ECO:0007669"/>
    <property type="project" value="InterPro"/>
</dbReference>
<dbReference type="Proteomes" id="UP000546464">
    <property type="component" value="Unassembled WGS sequence"/>
</dbReference>
<evidence type="ECO:0000313" key="3">
    <source>
        <dbReference type="Proteomes" id="UP000546464"/>
    </source>
</evidence>
<sequence length="471" mass="51992">MLTSTSALGLPAAASDQVPQIIDLSSKTIERQLTQGRGNHLLTNTSVWSPDSQWIVYDTPPDPTRFSGTRIEQVNVETGAVELLYESQHGANCGVATYHPTEPKVVFILGPEHPTPDWDYAFTRRRGVIVDVRAPKQIRPLDAMNYAPPYVAGALRGGSHVHVFSRDGQWGSFTYEDEILARQALAPDTGQSPNTPEPNQRNIGVFVPQGPVRVNRNHPRNHDGDYFSVVVSRTVAQPEAGSDAISRAFEESWIGQDGYIREDGSRQKRALAFQGMVTAADGQTFPEVFILDLPEDLTRAGDLPLEGSDTRWPAPPLGVSQRRLTFTTERLFPGIQGPRHWLRSSPDGSKIAFLMKDDDGIPQLWLVSPLGGAPKQLTHNPWSITSAFSWSPDGRFIAYVMDHSVFITEATSGHSFRLTARSPEAVAPQFHACVFSPDGQNIAFVRRLPYSTDEYYQICVLGVPPIPDQSL</sequence>
<evidence type="ECO:0000313" key="2">
    <source>
        <dbReference type="EMBL" id="MBC2592643.1"/>
    </source>
</evidence>
<dbReference type="PANTHER" id="PTHR36842">
    <property type="entry name" value="PROTEIN TOLB HOMOLOG"/>
    <property type="match status" value="1"/>
</dbReference>
<evidence type="ECO:0000259" key="1">
    <source>
        <dbReference type="Pfam" id="PF00930"/>
    </source>
</evidence>
<feature type="domain" description="Dipeptidylpeptidase IV N-terminal" evidence="1">
    <location>
        <begin position="379"/>
        <end position="446"/>
    </location>
</feature>
<dbReference type="InterPro" id="IPR011042">
    <property type="entry name" value="6-blade_b-propeller_TolB-like"/>
</dbReference>
<accession>A0A842H7Y4</accession>
<dbReference type="InterPro" id="IPR022223">
    <property type="entry name" value="DUF3748"/>
</dbReference>
<reference evidence="2 3" key="1">
    <citation type="submission" date="2020-07" db="EMBL/GenBank/DDBJ databases">
        <authorList>
            <person name="Feng X."/>
        </authorList>
    </citation>
    <scope>NUCLEOTIDE SEQUENCE [LARGE SCALE GENOMIC DNA]</scope>
    <source>
        <strain evidence="2 3">JCM31066</strain>
    </source>
</reference>
<dbReference type="AlphaFoldDB" id="A0A842H7Y4"/>
<dbReference type="EMBL" id="JACHVB010000002">
    <property type="protein sequence ID" value="MBC2592643.1"/>
    <property type="molecule type" value="Genomic_DNA"/>
</dbReference>
<dbReference type="Pfam" id="PF12566">
    <property type="entry name" value="DUF3748"/>
    <property type="match status" value="1"/>
</dbReference>
<protein>
    <submittedName>
        <fullName evidence="2">DUF3748 domain-containing protein</fullName>
    </submittedName>
</protein>
<dbReference type="SUPFAM" id="SSF82171">
    <property type="entry name" value="DPP6 N-terminal domain-like"/>
    <property type="match status" value="1"/>
</dbReference>